<dbReference type="HOGENOM" id="CLU_088940_0_0_6"/>
<dbReference type="InterPro" id="IPR043764">
    <property type="entry name" value="DUF5710"/>
</dbReference>
<dbReference type="Proteomes" id="UP000028012">
    <property type="component" value="Unassembled WGS sequence"/>
</dbReference>
<evidence type="ECO:0000313" key="2">
    <source>
        <dbReference type="EMBL" id="KGE52141.1"/>
    </source>
</evidence>
<accession>A0A098PZF5</accession>
<dbReference type="EMBL" id="JPHD02000070">
    <property type="protein sequence ID" value="KGE52141.1"/>
    <property type="molecule type" value="Genomic_DNA"/>
</dbReference>
<dbReference type="STRING" id="325777.GW15_0210300"/>
<feature type="domain" description="DUF5710" evidence="1">
    <location>
        <begin position="3"/>
        <end position="46"/>
    </location>
</feature>
<organism evidence="2 3">
    <name type="scientific">Xanthomonas axonopodis pv. vasculorum</name>
    <dbReference type="NCBI Taxonomy" id="325777"/>
    <lineage>
        <taxon>Bacteria</taxon>
        <taxon>Pseudomonadati</taxon>
        <taxon>Pseudomonadota</taxon>
        <taxon>Gammaproteobacteria</taxon>
        <taxon>Lysobacterales</taxon>
        <taxon>Lysobacteraceae</taxon>
        <taxon>Xanthomonas</taxon>
    </lineage>
</organism>
<dbReference type="GeneID" id="58004535"/>
<sequence length="234" mass="27059">MARHDLQVPFAEKNEVKQLGARWDADKKVWYVPDGVDTAAFQRWLPEVNIRASRYYVAETSRPCWKCAEQTRVYGFLLPAGHEVLEYIYEGDPDEDSDDDVQAWLNDPESGRWTPVESPTFIHYIGYISPTVCKRAQALTRHFRIDFSRTTQSSYWMNHCEHCGMKQGDFEMHHEPHGAFFPVTEEEAKRIVIYAVDEEFEASCEINSQSIMYIGFGESNSGSGAELIKWMRQA</sequence>
<reference evidence="2 3" key="1">
    <citation type="submission" date="2014-09" db="EMBL/GenBank/DDBJ databases">
        <title>A draft genome sequence for Xanthomonas axonopodis pv. vasculorum NCPPB 900.</title>
        <authorList>
            <person name="Harrison J."/>
            <person name="Studholme D.J."/>
        </authorList>
    </citation>
    <scope>NUCLEOTIDE SEQUENCE [LARGE SCALE GENOMIC DNA]</scope>
    <source>
        <strain evidence="2 3">NCPPB 900</strain>
    </source>
</reference>
<gene>
    <name evidence="2" type="ORF">GW15_0210300</name>
</gene>
<name>A0A098PZF5_9XANT</name>
<dbReference type="eggNOG" id="COG1570">
    <property type="taxonomic scope" value="Bacteria"/>
</dbReference>
<comment type="caution">
    <text evidence="2">The sequence shown here is derived from an EMBL/GenBank/DDBJ whole genome shotgun (WGS) entry which is preliminary data.</text>
</comment>
<dbReference type="RefSeq" id="WP_042822642.1">
    <property type="nucleotide sequence ID" value="NZ_CP053649.1"/>
</dbReference>
<dbReference type="AlphaFoldDB" id="A0A098PZF5"/>
<evidence type="ECO:0000313" key="3">
    <source>
        <dbReference type="Proteomes" id="UP000028012"/>
    </source>
</evidence>
<evidence type="ECO:0000259" key="1">
    <source>
        <dbReference type="Pfam" id="PF18974"/>
    </source>
</evidence>
<proteinExistence type="predicted"/>
<dbReference type="Pfam" id="PF18974">
    <property type="entry name" value="DUF5710"/>
    <property type="match status" value="1"/>
</dbReference>
<protein>
    <recommendedName>
        <fullName evidence="1">DUF5710 domain-containing protein</fullName>
    </recommendedName>
</protein>